<reference evidence="2" key="2">
    <citation type="submission" date="2023-04" db="EMBL/GenBank/DDBJ databases">
        <authorList>
            <person name="Bruccoleri R.E."/>
            <person name="Oakeley E.J."/>
            <person name="Faust A.-M."/>
            <person name="Dessus-Babus S."/>
            <person name="Altorfer M."/>
            <person name="Burckhardt D."/>
            <person name="Oertli M."/>
            <person name="Naumann U."/>
            <person name="Petersen F."/>
            <person name="Wong J."/>
        </authorList>
    </citation>
    <scope>NUCLEOTIDE SEQUENCE</scope>
    <source>
        <strain evidence="2">GSM-AAB239-AS_SAM_17_03QT</strain>
        <tissue evidence="2">Leaf</tissue>
    </source>
</reference>
<dbReference type="AlphaFoldDB" id="A0AAX6E881"/>
<evidence type="ECO:0000313" key="2">
    <source>
        <dbReference type="EMBL" id="KAJ6800185.1"/>
    </source>
</evidence>
<name>A0AAX6E881_IRIPA</name>
<evidence type="ECO:0000313" key="3">
    <source>
        <dbReference type="Proteomes" id="UP001140949"/>
    </source>
</evidence>
<feature type="compositionally biased region" description="Basic and acidic residues" evidence="1">
    <location>
        <begin position="28"/>
        <end position="38"/>
    </location>
</feature>
<gene>
    <name evidence="2" type="ORF">M6B38_203585</name>
</gene>
<organism evidence="2 3">
    <name type="scientific">Iris pallida</name>
    <name type="common">Sweet iris</name>
    <dbReference type="NCBI Taxonomy" id="29817"/>
    <lineage>
        <taxon>Eukaryota</taxon>
        <taxon>Viridiplantae</taxon>
        <taxon>Streptophyta</taxon>
        <taxon>Embryophyta</taxon>
        <taxon>Tracheophyta</taxon>
        <taxon>Spermatophyta</taxon>
        <taxon>Magnoliopsida</taxon>
        <taxon>Liliopsida</taxon>
        <taxon>Asparagales</taxon>
        <taxon>Iridaceae</taxon>
        <taxon>Iridoideae</taxon>
        <taxon>Irideae</taxon>
        <taxon>Iris</taxon>
    </lineage>
</organism>
<keyword evidence="3" id="KW-1185">Reference proteome</keyword>
<reference evidence="2" key="1">
    <citation type="journal article" date="2023" name="GigaByte">
        <title>Genome assembly of the bearded iris, Iris pallida Lam.</title>
        <authorList>
            <person name="Bruccoleri R.E."/>
            <person name="Oakeley E.J."/>
            <person name="Faust A.M.E."/>
            <person name="Altorfer M."/>
            <person name="Dessus-Babus S."/>
            <person name="Burckhardt D."/>
            <person name="Oertli M."/>
            <person name="Naumann U."/>
            <person name="Petersen F."/>
            <person name="Wong J."/>
        </authorList>
    </citation>
    <scope>NUCLEOTIDE SEQUENCE</scope>
    <source>
        <strain evidence="2">GSM-AAB239-AS_SAM_17_03QT</strain>
    </source>
</reference>
<accession>A0AAX6E881</accession>
<evidence type="ECO:0000256" key="1">
    <source>
        <dbReference type="SAM" id="MobiDB-lite"/>
    </source>
</evidence>
<feature type="region of interest" description="Disordered" evidence="1">
    <location>
        <begin position="1"/>
        <end position="38"/>
    </location>
</feature>
<sequence>MAAAPTGVAGMARRDPVARISRVGAGDTHTHGRCPRDGRRQVCEARRRTRLSDRRMAELPDVEADPKAARGGRWRCGRLDSAGDWSRRRQVRVGGCVCKCCCGLDVESRGRIWCRKDMGIVYCDVMMG</sequence>
<proteinExistence type="predicted"/>
<protein>
    <submittedName>
        <fullName evidence="2">Glycine-rich cell wall structural protein-like</fullName>
    </submittedName>
</protein>
<dbReference type="Proteomes" id="UP001140949">
    <property type="component" value="Unassembled WGS sequence"/>
</dbReference>
<dbReference type="EMBL" id="JANAVB010039149">
    <property type="protein sequence ID" value="KAJ6800185.1"/>
    <property type="molecule type" value="Genomic_DNA"/>
</dbReference>
<comment type="caution">
    <text evidence="2">The sequence shown here is derived from an EMBL/GenBank/DDBJ whole genome shotgun (WGS) entry which is preliminary data.</text>
</comment>